<reference evidence="2 3" key="1">
    <citation type="journal article" date="2016" name="Int. J. Syst. Evol. Microbiol.">
        <title>Pyruvatibacter mobilis gen. nov., sp. nov., a marine bacterium from the culture broth of Picochlorum sp. 122.</title>
        <authorList>
            <person name="Wang G."/>
            <person name="Tang M."/>
            <person name="Wu H."/>
            <person name="Dai S."/>
            <person name="Li T."/>
            <person name="Chen C."/>
            <person name="He H."/>
            <person name="Fan J."/>
            <person name="Xiang W."/>
            <person name="Li X."/>
        </authorList>
    </citation>
    <scope>NUCLEOTIDE SEQUENCE [LARGE SCALE GENOMIC DNA]</scope>
    <source>
        <strain evidence="2 3">GYP-11</strain>
    </source>
</reference>
<gene>
    <name evidence="2" type="ORF">GTQ45_05670</name>
</gene>
<accession>A0A845Q990</accession>
<evidence type="ECO:0000313" key="2">
    <source>
        <dbReference type="EMBL" id="NBG95215.1"/>
    </source>
</evidence>
<feature type="transmembrane region" description="Helical" evidence="1">
    <location>
        <begin position="12"/>
        <end position="30"/>
    </location>
</feature>
<comment type="caution">
    <text evidence="2">The sequence shown here is derived from an EMBL/GenBank/DDBJ whole genome shotgun (WGS) entry which is preliminary data.</text>
</comment>
<dbReference type="AlphaFoldDB" id="A0A845Q990"/>
<evidence type="ECO:0000256" key="1">
    <source>
        <dbReference type="SAM" id="Phobius"/>
    </source>
</evidence>
<proteinExistence type="predicted"/>
<sequence length="68" mass="7017">MPTAIQSTLKALFAIGPILFGIAFMAPVLAELMVAADITRPFGLAPITLGLAIGGAWGTYAVLKGSWL</sequence>
<name>A0A845Q990_9HYPH</name>
<evidence type="ECO:0000313" key="3">
    <source>
        <dbReference type="Proteomes" id="UP000470384"/>
    </source>
</evidence>
<protein>
    <submittedName>
        <fullName evidence="2">Uncharacterized protein</fullName>
    </submittedName>
</protein>
<organism evidence="2 3">
    <name type="scientific">Pyruvatibacter mobilis</name>
    <dbReference type="NCBI Taxonomy" id="1712261"/>
    <lineage>
        <taxon>Bacteria</taxon>
        <taxon>Pseudomonadati</taxon>
        <taxon>Pseudomonadota</taxon>
        <taxon>Alphaproteobacteria</taxon>
        <taxon>Hyphomicrobiales</taxon>
        <taxon>Parvibaculaceae</taxon>
        <taxon>Pyruvatibacter</taxon>
    </lineage>
</organism>
<dbReference type="OrthoDB" id="7632370at2"/>
<keyword evidence="1" id="KW-1133">Transmembrane helix</keyword>
<keyword evidence="3" id="KW-1185">Reference proteome</keyword>
<keyword evidence="1" id="KW-0472">Membrane</keyword>
<dbReference type="RefSeq" id="WP_036264256.1">
    <property type="nucleotide sequence ID" value="NZ_BMHN01000001.1"/>
</dbReference>
<dbReference type="Proteomes" id="UP000470384">
    <property type="component" value="Unassembled WGS sequence"/>
</dbReference>
<feature type="transmembrane region" description="Helical" evidence="1">
    <location>
        <begin position="42"/>
        <end position="63"/>
    </location>
</feature>
<dbReference type="GeneID" id="300656132"/>
<keyword evidence="1" id="KW-0812">Transmembrane</keyword>
<dbReference type="EMBL" id="WXYQ01000004">
    <property type="protein sequence ID" value="NBG95215.1"/>
    <property type="molecule type" value="Genomic_DNA"/>
</dbReference>